<dbReference type="Proteomes" id="UP000685013">
    <property type="component" value="Chromosome 15"/>
</dbReference>
<sequence length="156" mass="16913">MQLVQAARALTMEASRKCGSAGEVGLVSALGRAGGSLDLSCVWMGWVVCTRGSRLRVGFNPTRPDPILLSSPPLMARFRLPPPGNAASTLLLLLSVGRRNHLKSPDLSLLQPSANLEWSVSNGGIKLSEFTPNSFLPRLLNRIHGFALKSEHNFRR</sequence>
<evidence type="ECO:0000313" key="1">
    <source>
        <dbReference type="EMBL" id="KAG6579394.1"/>
    </source>
</evidence>
<dbReference type="EMBL" id="JAGKQH010000015">
    <property type="protein sequence ID" value="KAG6579394.1"/>
    <property type="molecule type" value="Genomic_DNA"/>
</dbReference>
<protein>
    <submittedName>
        <fullName evidence="1">Uncharacterized protein</fullName>
    </submittedName>
</protein>
<dbReference type="AlphaFoldDB" id="A0AAV6MDI0"/>
<name>A0AAV6MDI0_9ROSI</name>
<feature type="non-terminal residue" evidence="1">
    <location>
        <position position="1"/>
    </location>
</feature>
<proteinExistence type="predicted"/>
<evidence type="ECO:0000313" key="2">
    <source>
        <dbReference type="Proteomes" id="UP000685013"/>
    </source>
</evidence>
<organism evidence="1 2">
    <name type="scientific">Cucurbita argyrosperma subsp. sororia</name>
    <dbReference type="NCBI Taxonomy" id="37648"/>
    <lineage>
        <taxon>Eukaryota</taxon>
        <taxon>Viridiplantae</taxon>
        <taxon>Streptophyta</taxon>
        <taxon>Embryophyta</taxon>
        <taxon>Tracheophyta</taxon>
        <taxon>Spermatophyta</taxon>
        <taxon>Magnoliopsida</taxon>
        <taxon>eudicotyledons</taxon>
        <taxon>Gunneridae</taxon>
        <taxon>Pentapetalae</taxon>
        <taxon>rosids</taxon>
        <taxon>fabids</taxon>
        <taxon>Cucurbitales</taxon>
        <taxon>Cucurbitaceae</taxon>
        <taxon>Cucurbiteae</taxon>
        <taxon>Cucurbita</taxon>
    </lineage>
</organism>
<comment type="caution">
    <text evidence="1">The sequence shown here is derived from an EMBL/GenBank/DDBJ whole genome shotgun (WGS) entry which is preliminary data.</text>
</comment>
<reference evidence="1 2" key="1">
    <citation type="journal article" date="2021" name="Hortic Res">
        <title>The domestication of Cucurbita argyrosperma as revealed by the genome of its wild relative.</title>
        <authorList>
            <person name="Barrera-Redondo J."/>
            <person name="Sanchez-de la Vega G."/>
            <person name="Aguirre-Liguori J.A."/>
            <person name="Castellanos-Morales G."/>
            <person name="Gutierrez-Guerrero Y.T."/>
            <person name="Aguirre-Dugua X."/>
            <person name="Aguirre-Planter E."/>
            <person name="Tenaillon M.I."/>
            <person name="Lira-Saade R."/>
            <person name="Eguiarte L.E."/>
        </authorList>
    </citation>
    <scope>NUCLEOTIDE SEQUENCE [LARGE SCALE GENOMIC DNA]</scope>
    <source>
        <strain evidence="1">JBR-2021</strain>
    </source>
</reference>
<accession>A0AAV6MDI0</accession>
<keyword evidence="2" id="KW-1185">Reference proteome</keyword>
<gene>
    <name evidence="1" type="ORF">SDJN03_23842</name>
</gene>